<evidence type="ECO:0008006" key="2">
    <source>
        <dbReference type="Google" id="ProtNLM"/>
    </source>
</evidence>
<reference evidence="1" key="1">
    <citation type="submission" date="2018-01" db="EMBL/GenBank/DDBJ databases">
        <authorList>
            <person name="Regsiter A."/>
            <person name="William W."/>
        </authorList>
    </citation>
    <scope>NUCLEOTIDE SEQUENCE</scope>
    <source>
        <strain evidence="1">TRIP AH-1</strain>
    </source>
</reference>
<proteinExistence type="predicted"/>
<evidence type="ECO:0000313" key="1">
    <source>
        <dbReference type="EMBL" id="SPD72664.1"/>
    </source>
</evidence>
<dbReference type="AlphaFoldDB" id="A0A445MSZ7"/>
<organism evidence="1">
    <name type="scientific">uncultured Desulfobacterium sp</name>
    <dbReference type="NCBI Taxonomy" id="201089"/>
    <lineage>
        <taxon>Bacteria</taxon>
        <taxon>Pseudomonadati</taxon>
        <taxon>Thermodesulfobacteriota</taxon>
        <taxon>Desulfobacteria</taxon>
        <taxon>Desulfobacterales</taxon>
        <taxon>Desulfobacteriaceae</taxon>
        <taxon>Desulfobacterium</taxon>
        <taxon>environmental samples</taxon>
    </lineage>
</organism>
<accession>A0A445MSZ7</accession>
<name>A0A445MSZ7_9BACT</name>
<gene>
    <name evidence="1" type="ORF">PITCH_A1470013</name>
</gene>
<dbReference type="EMBL" id="OJIN01000054">
    <property type="protein sequence ID" value="SPD72664.1"/>
    <property type="molecule type" value="Genomic_DNA"/>
</dbReference>
<sequence length="60" mass="7044">MIIDCHECEHYYVTWDKYAPHGCRAMGFKSRQLPSMIVKKTPPGLDCLSFIKKKRKNKSK</sequence>
<protein>
    <recommendedName>
        <fullName evidence="2">Uracil-DNA glycosylase</fullName>
    </recommendedName>
</protein>